<dbReference type="InterPro" id="IPR009267">
    <property type="entry name" value="NTP_transf_6"/>
</dbReference>
<proteinExistence type="predicted"/>
<gene>
    <name evidence="1" type="ORF">Q8A70_06590</name>
</gene>
<evidence type="ECO:0000313" key="1">
    <source>
        <dbReference type="EMBL" id="MDQ7247325.1"/>
    </source>
</evidence>
<comment type="caution">
    <text evidence="1">The sequence shown here is derived from an EMBL/GenBank/DDBJ whole genome shotgun (WGS) entry which is preliminary data.</text>
</comment>
<keyword evidence="2" id="KW-1185">Reference proteome</keyword>
<dbReference type="EMBL" id="JAUYVI010000002">
    <property type="protein sequence ID" value="MDQ7247325.1"/>
    <property type="molecule type" value="Genomic_DNA"/>
</dbReference>
<dbReference type="RefSeq" id="WP_379954725.1">
    <property type="nucleotide sequence ID" value="NZ_JAUYVI010000002.1"/>
</dbReference>
<protein>
    <submittedName>
        <fullName evidence="1">Nucleotidyltransferase family protein</fullName>
    </submittedName>
</protein>
<sequence>MDLVTAALANPINRKILERMPMLGAPNACLVAGSVYQAFWNALTERPVAQGVKDYDLFYFDGSDLSYEAEDVVVRRAAALFADLDVLVDVKNQARVHLWYPQRFGGDYPRLEKVEDGIARFLVRSTCIGLMPQDGGNLRLIAPYGVEETRRGELRPNALWCPDRARFRAKAESYVARWPWLKIIETD</sequence>
<dbReference type="PANTHER" id="PTHR39166:SF1">
    <property type="entry name" value="BLL1166 PROTEIN"/>
    <property type="match status" value="1"/>
</dbReference>
<dbReference type="Pfam" id="PF06042">
    <property type="entry name" value="NTP_transf_6"/>
    <property type="match status" value="1"/>
</dbReference>
<organism evidence="1 2">
    <name type="scientific">Dongia sedimenti</name>
    <dbReference type="NCBI Taxonomy" id="3064282"/>
    <lineage>
        <taxon>Bacteria</taxon>
        <taxon>Pseudomonadati</taxon>
        <taxon>Pseudomonadota</taxon>
        <taxon>Alphaproteobacteria</taxon>
        <taxon>Rhodospirillales</taxon>
        <taxon>Dongiaceae</taxon>
        <taxon>Dongia</taxon>
    </lineage>
</organism>
<dbReference type="Proteomes" id="UP001230156">
    <property type="component" value="Unassembled WGS sequence"/>
</dbReference>
<dbReference type="PANTHER" id="PTHR39166">
    <property type="entry name" value="BLL1166 PROTEIN"/>
    <property type="match status" value="1"/>
</dbReference>
<evidence type="ECO:0000313" key="2">
    <source>
        <dbReference type="Proteomes" id="UP001230156"/>
    </source>
</evidence>
<name>A0ABU0YHX6_9PROT</name>
<reference evidence="2" key="1">
    <citation type="submission" date="2023-08" db="EMBL/GenBank/DDBJ databases">
        <title>Rhodospirillaceae gen. nov., a novel taxon isolated from the Yangtze River Yuezi River estuary sludge.</title>
        <authorList>
            <person name="Ruan L."/>
        </authorList>
    </citation>
    <scope>NUCLEOTIDE SEQUENCE [LARGE SCALE GENOMIC DNA]</scope>
    <source>
        <strain evidence="2">R-7</strain>
    </source>
</reference>
<accession>A0ABU0YHX6</accession>